<dbReference type="InterPro" id="IPR000297">
    <property type="entry name" value="PPIase_PpiC"/>
</dbReference>
<evidence type="ECO:0000259" key="4">
    <source>
        <dbReference type="PROSITE" id="PS50198"/>
    </source>
</evidence>
<feature type="signal peptide" evidence="3">
    <location>
        <begin position="1"/>
        <end position="18"/>
    </location>
</feature>
<feature type="domain" description="PpiC" evidence="4">
    <location>
        <begin position="180"/>
        <end position="280"/>
    </location>
</feature>
<name>A0ABP8FK21_9BACT</name>
<keyword evidence="2" id="KW-0697">Rotamase</keyword>
<comment type="caution">
    <text evidence="5">The sequence shown here is derived from an EMBL/GenBank/DDBJ whole genome shotgun (WGS) entry which is preliminary data.</text>
</comment>
<protein>
    <submittedName>
        <fullName evidence="5">Peptidylprolyl isomerase</fullName>
    </submittedName>
</protein>
<dbReference type="PROSITE" id="PS01096">
    <property type="entry name" value="PPIC_PPIASE_1"/>
    <property type="match status" value="1"/>
</dbReference>
<evidence type="ECO:0000256" key="1">
    <source>
        <dbReference type="ARBA" id="ARBA00022729"/>
    </source>
</evidence>
<dbReference type="InterPro" id="IPR027304">
    <property type="entry name" value="Trigger_fact/SurA_dom_sf"/>
</dbReference>
<feature type="domain" description="PpiC" evidence="4">
    <location>
        <begin position="283"/>
        <end position="393"/>
    </location>
</feature>
<feature type="chain" id="PRO_5046650788" evidence="3">
    <location>
        <begin position="19"/>
        <end position="451"/>
    </location>
</feature>
<dbReference type="Gene3D" id="1.10.4030.10">
    <property type="entry name" value="Porin chaperone SurA, peptide-binding domain"/>
    <property type="match status" value="1"/>
</dbReference>
<evidence type="ECO:0000256" key="3">
    <source>
        <dbReference type="SAM" id="SignalP"/>
    </source>
</evidence>
<evidence type="ECO:0000256" key="2">
    <source>
        <dbReference type="PROSITE-ProRule" id="PRU00278"/>
    </source>
</evidence>
<dbReference type="EMBL" id="BAABGX010000002">
    <property type="protein sequence ID" value="GAA4305333.1"/>
    <property type="molecule type" value="Genomic_DNA"/>
</dbReference>
<dbReference type="Pfam" id="PF00639">
    <property type="entry name" value="Rotamase"/>
    <property type="match status" value="2"/>
</dbReference>
<dbReference type="PANTHER" id="PTHR47637:SF1">
    <property type="entry name" value="CHAPERONE SURA"/>
    <property type="match status" value="1"/>
</dbReference>
<dbReference type="PROSITE" id="PS50198">
    <property type="entry name" value="PPIC_PPIASE_2"/>
    <property type="match status" value="2"/>
</dbReference>
<proteinExistence type="predicted"/>
<dbReference type="InterPro" id="IPR023058">
    <property type="entry name" value="PPIase_PpiC_CS"/>
</dbReference>
<accession>A0ABP8FK21</accession>
<dbReference type="SUPFAM" id="SSF54534">
    <property type="entry name" value="FKBP-like"/>
    <property type="match status" value="2"/>
</dbReference>
<dbReference type="Proteomes" id="UP001501844">
    <property type="component" value="Unassembled WGS sequence"/>
</dbReference>
<reference evidence="6" key="1">
    <citation type="journal article" date="2019" name="Int. J. Syst. Evol. Microbiol.">
        <title>The Global Catalogue of Microorganisms (GCM) 10K type strain sequencing project: providing services to taxonomists for standard genome sequencing and annotation.</title>
        <authorList>
            <consortium name="The Broad Institute Genomics Platform"/>
            <consortium name="The Broad Institute Genome Sequencing Center for Infectious Disease"/>
            <person name="Wu L."/>
            <person name="Ma J."/>
        </authorList>
    </citation>
    <scope>NUCLEOTIDE SEQUENCE [LARGE SCALE GENOMIC DNA]</scope>
    <source>
        <strain evidence="6">JCM 17917</strain>
    </source>
</reference>
<dbReference type="SUPFAM" id="SSF109998">
    <property type="entry name" value="Triger factor/SurA peptide-binding domain-like"/>
    <property type="match status" value="1"/>
</dbReference>
<dbReference type="GO" id="GO:0016853">
    <property type="term" value="F:isomerase activity"/>
    <property type="evidence" value="ECO:0007669"/>
    <property type="project" value="UniProtKB-KW"/>
</dbReference>
<dbReference type="InterPro" id="IPR050280">
    <property type="entry name" value="OMP_Chaperone_SurA"/>
</dbReference>
<dbReference type="Gene3D" id="3.10.50.40">
    <property type="match status" value="2"/>
</dbReference>
<keyword evidence="2 5" id="KW-0413">Isomerase</keyword>
<sequence>MKTRIHFSSFFKSIFALAVVCSLGNQAQAQQTILLDNIIARVGSHIILRSELELQQAQAVSQGYPATTELRCNILQSMIQNKVLLTRAEVDSVVVEQAQVDGELEQRLQYMIAQIGGPEKLESYFNKPMSQIREDLRKSMRENLTIRKMEREISGKIKVTPKEVRQFFNQIPQDSLPYYSTEVEVGQIVKIAQIGNAQKQAARKQLEDIRKRIVAGEDFAALAKQYSQDPASAAEGGNLGFFKRRELVPEYEAAALKLKPGEMSPVIESMFGFHLIQLIEVRGEEYNSRHILIKPATAQVDMQATAQALDSIKGLIQKDSLTFAKAAKDFSDDMATKGNGGMIALGGSPTTYLPVDQLDPSIFFVIDTMQVGSISAPLPYRTEDGKEAMRILYLKSKSAPHQANLKDDYQKIAAAALSNKRNKAIAEWFEKNKNTVFVDVAPDFQACNLDE</sequence>
<keyword evidence="1 3" id="KW-0732">Signal</keyword>
<organism evidence="5 6">
    <name type="scientific">Nibribacter koreensis</name>
    <dbReference type="NCBI Taxonomy" id="1084519"/>
    <lineage>
        <taxon>Bacteria</taxon>
        <taxon>Pseudomonadati</taxon>
        <taxon>Bacteroidota</taxon>
        <taxon>Cytophagia</taxon>
        <taxon>Cytophagales</taxon>
        <taxon>Hymenobacteraceae</taxon>
        <taxon>Nibribacter</taxon>
    </lineage>
</organism>
<dbReference type="RefSeq" id="WP_345165186.1">
    <property type="nucleotide sequence ID" value="NZ_BAABGX010000002.1"/>
</dbReference>
<dbReference type="InterPro" id="IPR046357">
    <property type="entry name" value="PPIase_dom_sf"/>
</dbReference>
<evidence type="ECO:0000313" key="5">
    <source>
        <dbReference type="EMBL" id="GAA4305333.1"/>
    </source>
</evidence>
<evidence type="ECO:0000313" key="6">
    <source>
        <dbReference type="Proteomes" id="UP001501844"/>
    </source>
</evidence>
<keyword evidence="6" id="KW-1185">Reference proteome</keyword>
<gene>
    <name evidence="5" type="ORF">GCM10023183_19430</name>
</gene>
<dbReference type="PANTHER" id="PTHR47637">
    <property type="entry name" value="CHAPERONE SURA"/>
    <property type="match status" value="1"/>
</dbReference>